<feature type="non-terminal residue" evidence="2">
    <location>
        <position position="1"/>
    </location>
</feature>
<dbReference type="AlphaFoldDB" id="X0XQT6"/>
<evidence type="ECO:0008006" key="3">
    <source>
        <dbReference type="Google" id="ProtNLM"/>
    </source>
</evidence>
<protein>
    <recommendedName>
        <fullName evidence="3">Zinc/iron permease</fullName>
    </recommendedName>
</protein>
<gene>
    <name evidence="2" type="ORF">S01H1_71124</name>
</gene>
<evidence type="ECO:0000256" key="1">
    <source>
        <dbReference type="SAM" id="Phobius"/>
    </source>
</evidence>
<reference evidence="2" key="1">
    <citation type="journal article" date="2014" name="Front. Microbiol.">
        <title>High frequency of phylogenetically diverse reductive dehalogenase-homologous genes in deep subseafloor sedimentary metagenomes.</title>
        <authorList>
            <person name="Kawai M."/>
            <person name="Futagami T."/>
            <person name="Toyoda A."/>
            <person name="Takaki Y."/>
            <person name="Nishi S."/>
            <person name="Hori S."/>
            <person name="Arai W."/>
            <person name="Tsubouchi T."/>
            <person name="Morono Y."/>
            <person name="Uchiyama I."/>
            <person name="Ito T."/>
            <person name="Fujiyama A."/>
            <person name="Inagaki F."/>
            <person name="Takami H."/>
        </authorList>
    </citation>
    <scope>NUCLEOTIDE SEQUENCE</scope>
    <source>
        <strain evidence="2">Expedition CK06-06</strain>
    </source>
</reference>
<name>X0XQT6_9ZZZZ</name>
<evidence type="ECO:0000313" key="2">
    <source>
        <dbReference type="EMBL" id="GAG38993.1"/>
    </source>
</evidence>
<proteinExistence type="predicted"/>
<sequence>FLAISAASFIYIALTDLTPNLHRRIGPRYSITQIILIIAGIGTISLILSL</sequence>
<comment type="caution">
    <text evidence="2">The sequence shown here is derived from an EMBL/GenBank/DDBJ whole genome shotgun (WGS) entry which is preliminary data.</text>
</comment>
<keyword evidence="1" id="KW-0812">Transmembrane</keyword>
<organism evidence="2">
    <name type="scientific">marine sediment metagenome</name>
    <dbReference type="NCBI Taxonomy" id="412755"/>
    <lineage>
        <taxon>unclassified sequences</taxon>
        <taxon>metagenomes</taxon>
        <taxon>ecological metagenomes</taxon>
    </lineage>
</organism>
<dbReference type="EMBL" id="BARS01047342">
    <property type="protein sequence ID" value="GAG38993.1"/>
    <property type="molecule type" value="Genomic_DNA"/>
</dbReference>
<accession>X0XQT6</accession>
<keyword evidence="1" id="KW-0472">Membrane</keyword>
<feature type="transmembrane region" description="Helical" evidence="1">
    <location>
        <begin position="31"/>
        <end position="49"/>
    </location>
</feature>
<keyword evidence="1" id="KW-1133">Transmembrane helix</keyword>